<dbReference type="SUPFAM" id="SSF47699">
    <property type="entry name" value="Bifunctional inhibitor/lipid-transfer protein/seed storage 2S albumin"/>
    <property type="match status" value="1"/>
</dbReference>
<comment type="caution">
    <text evidence="4">The sequence shown here is derived from an EMBL/GenBank/DDBJ whole genome shotgun (WGS) entry which is preliminary data.</text>
</comment>
<dbReference type="EMBL" id="JAYMYR010000011">
    <property type="protein sequence ID" value="KAK7332440.1"/>
    <property type="molecule type" value="Genomic_DNA"/>
</dbReference>
<dbReference type="Gene3D" id="1.10.110.10">
    <property type="entry name" value="Plant lipid-transfer and hydrophobic proteins"/>
    <property type="match status" value="1"/>
</dbReference>
<protein>
    <recommendedName>
        <fullName evidence="3">Hydrophobic seed protein domain-containing protein</fullName>
    </recommendedName>
</protein>
<gene>
    <name evidence="4" type="ORF">VNO80_29192</name>
</gene>
<feature type="region of interest" description="Disordered" evidence="2">
    <location>
        <begin position="1"/>
        <end position="36"/>
    </location>
</feature>
<evidence type="ECO:0000256" key="1">
    <source>
        <dbReference type="ARBA" id="ARBA00008965"/>
    </source>
</evidence>
<reference evidence="4 5" key="1">
    <citation type="submission" date="2024-01" db="EMBL/GenBank/DDBJ databases">
        <title>The genomes of 5 underutilized Papilionoideae crops provide insights into root nodulation and disease resistanc.</title>
        <authorList>
            <person name="Jiang F."/>
        </authorList>
    </citation>
    <scope>NUCLEOTIDE SEQUENCE [LARGE SCALE GENOMIC DNA]</scope>
    <source>
        <strain evidence="4">JINMINGXINNONG_FW02</strain>
        <tissue evidence="4">Leaves</tissue>
    </source>
</reference>
<evidence type="ECO:0000259" key="3">
    <source>
        <dbReference type="Pfam" id="PF14547"/>
    </source>
</evidence>
<name>A0AAN9LAG7_PHACN</name>
<dbReference type="Proteomes" id="UP001374584">
    <property type="component" value="Unassembled WGS sequence"/>
</dbReference>
<evidence type="ECO:0000256" key="2">
    <source>
        <dbReference type="SAM" id="MobiDB-lite"/>
    </source>
</evidence>
<proteinExistence type="inferred from homology"/>
<dbReference type="AlphaFoldDB" id="A0AAN9LAG7"/>
<sequence>MSPPPPLVSPPPPPVTSPPPPPPPQPVTPRPPPPPPSTCLTFSVCTTLLSRILPIPGLNSVCCSSVIARPPTEAARCMCANGRATFPQITPSILTFRMRSVIASCGVPNANNFSCN</sequence>
<dbReference type="InterPro" id="IPR036312">
    <property type="entry name" value="Bifun_inhib/LTP/seed_sf"/>
</dbReference>
<keyword evidence="5" id="KW-1185">Reference proteome</keyword>
<feature type="domain" description="Hydrophobic seed protein" evidence="3">
    <location>
        <begin position="39"/>
        <end position="115"/>
    </location>
</feature>
<comment type="similarity">
    <text evidence="1">Belongs to the plant LTP family. PEARLI1 subfamily.</text>
</comment>
<evidence type="ECO:0000313" key="4">
    <source>
        <dbReference type="EMBL" id="KAK7332440.1"/>
    </source>
</evidence>
<organism evidence="4 5">
    <name type="scientific">Phaseolus coccineus</name>
    <name type="common">Scarlet runner bean</name>
    <name type="synonym">Phaseolus multiflorus</name>
    <dbReference type="NCBI Taxonomy" id="3886"/>
    <lineage>
        <taxon>Eukaryota</taxon>
        <taxon>Viridiplantae</taxon>
        <taxon>Streptophyta</taxon>
        <taxon>Embryophyta</taxon>
        <taxon>Tracheophyta</taxon>
        <taxon>Spermatophyta</taxon>
        <taxon>Magnoliopsida</taxon>
        <taxon>eudicotyledons</taxon>
        <taxon>Gunneridae</taxon>
        <taxon>Pentapetalae</taxon>
        <taxon>rosids</taxon>
        <taxon>fabids</taxon>
        <taxon>Fabales</taxon>
        <taxon>Fabaceae</taxon>
        <taxon>Papilionoideae</taxon>
        <taxon>50 kb inversion clade</taxon>
        <taxon>NPAAA clade</taxon>
        <taxon>indigoferoid/millettioid clade</taxon>
        <taxon>Phaseoleae</taxon>
        <taxon>Phaseolus</taxon>
    </lineage>
</organism>
<dbReference type="Pfam" id="PF14547">
    <property type="entry name" value="Hydrophob_seed"/>
    <property type="match status" value="1"/>
</dbReference>
<dbReference type="InterPro" id="IPR027923">
    <property type="entry name" value="Hydrophob_seed_dom"/>
</dbReference>
<accession>A0AAN9LAG7</accession>
<evidence type="ECO:0000313" key="5">
    <source>
        <dbReference type="Proteomes" id="UP001374584"/>
    </source>
</evidence>